<evidence type="ECO:0008006" key="3">
    <source>
        <dbReference type="Google" id="ProtNLM"/>
    </source>
</evidence>
<evidence type="ECO:0000313" key="1">
    <source>
        <dbReference type="EMBL" id="SDC73964.1"/>
    </source>
</evidence>
<dbReference type="OrthoDB" id="4518481at2"/>
<dbReference type="EMBL" id="FMZZ01000004">
    <property type="protein sequence ID" value="SDC73964.1"/>
    <property type="molecule type" value="Genomic_DNA"/>
</dbReference>
<accession>A0A1G6P2Y8</accession>
<dbReference type="STRING" id="1271860.SAMN05216174_10469"/>
<gene>
    <name evidence="1" type="ORF">SAMN05216174_10469</name>
</gene>
<evidence type="ECO:0000313" key="2">
    <source>
        <dbReference type="Proteomes" id="UP000199501"/>
    </source>
</evidence>
<protein>
    <recommendedName>
        <fullName evidence="3">HTH cro/C1-type domain-containing protein</fullName>
    </recommendedName>
</protein>
<proteinExistence type="predicted"/>
<keyword evidence="2" id="KW-1185">Reference proteome</keyword>
<reference evidence="2" key="1">
    <citation type="submission" date="2016-10" db="EMBL/GenBank/DDBJ databases">
        <authorList>
            <person name="Varghese N."/>
            <person name="Submissions S."/>
        </authorList>
    </citation>
    <scope>NUCLEOTIDE SEQUENCE [LARGE SCALE GENOMIC DNA]</scope>
    <source>
        <strain evidence="2">IBRC-M 10403</strain>
    </source>
</reference>
<sequence length="513" mass="55247">MPRKAGASGKAERDQLRDRMRALGCSVAQIAAEMSRRFNLRPRAAWRHALGWPQWKLAQEYNTAHPGAKLADNRISEYESWPHGGTAPSVRYLSNLAATFGHGCTPAHLVDVDDMEHLSPTDRRLLAPAGDALMVSSANIAPFPETHPDLRLASRNINTVGSRGNRRVVRRDARGLPIREEVVMAAEESAQFRRWSATTNVDDEVLEQMAADIAEVASSYLTDPPATVFSRLIGARDDVFALIAGRQHPRHSMELYKIGGQMCALLAHASADLGHPHAANTHARTALHCAEVASYTPLRVYTRWVQSNVAYWDGRYDDAAGLVEAALPDATSGTALLRLTSQQARINAARQDSAGVVRALAAASAAPTDPTADEPGVFAFATGKAAYYASEAHRELGGDKHLDAAIDWALTAVNEFAAERHPNAQFVAAARIDLTRAHLARGDLDAVGEHLAPVLSTVAEQRTVPVISRVRSLTTLLSGHPGIESSTVASLRDDLAEFCSTPAASPSELNSAD</sequence>
<dbReference type="RefSeq" id="WP_139190595.1">
    <property type="nucleotide sequence ID" value="NZ_FMZZ01000004.1"/>
</dbReference>
<name>A0A1G6P2Y8_9PSEU</name>
<dbReference type="AlphaFoldDB" id="A0A1G6P2Y8"/>
<organism evidence="1 2">
    <name type="scientific">Actinokineospora iranica</name>
    <dbReference type="NCBI Taxonomy" id="1271860"/>
    <lineage>
        <taxon>Bacteria</taxon>
        <taxon>Bacillati</taxon>
        <taxon>Actinomycetota</taxon>
        <taxon>Actinomycetes</taxon>
        <taxon>Pseudonocardiales</taxon>
        <taxon>Pseudonocardiaceae</taxon>
        <taxon>Actinokineospora</taxon>
    </lineage>
</organism>
<dbReference type="Proteomes" id="UP000199501">
    <property type="component" value="Unassembled WGS sequence"/>
</dbReference>